<dbReference type="Proteomes" id="UP000295680">
    <property type="component" value="Unassembled WGS sequence"/>
</dbReference>
<dbReference type="AlphaFoldDB" id="A0A4R2K2X6"/>
<proteinExistence type="inferred from homology"/>
<dbReference type="CDD" id="cd07814">
    <property type="entry name" value="SRPBCC_CalC_Aha1-like"/>
    <property type="match status" value="1"/>
</dbReference>
<organism evidence="3 4">
    <name type="scientific">Actinocrispum wychmicini</name>
    <dbReference type="NCBI Taxonomy" id="1213861"/>
    <lineage>
        <taxon>Bacteria</taxon>
        <taxon>Bacillati</taxon>
        <taxon>Actinomycetota</taxon>
        <taxon>Actinomycetes</taxon>
        <taxon>Pseudonocardiales</taxon>
        <taxon>Pseudonocardiaceae</taxon>
        <taxon>Actinocrispum</taxon>
    </lineage>
</organism>
<dbReference type="InterPro" id="IPR023393">
    <property type="entry name" value="START-like_dom_sf"/>
</dbReference>
<protein>
    <submittedName>
        <fullName evidence="3">Activator of Hsp90 ATPase-like protein</fullName>
    </submittedName>
</protein>
<dbReference type="InterPro" id="IPR013538">
    <property type="entry name" value="ASHA1/2-like_C"/>
</dbReference>
<dbReference type="EMBL" id="SLWS01000003">
    <property type="protein sequence ID" value="TCO60655.1"/>
    <property type="molecule type" value="Genomic_DNA"/>
</dbReference>
<comment type="similarity">
    <text evidence="1">Belongs to the AHA1 family.</text>
</comment>
<evidence type="ECO:0000256" key="1">
    <source>
        <dbReference type="ARBA" id="ARBA00006817"/>
    </source>
</evidence>
<dbReference type="Gene3D" id="3.30.530.20">
    <property type="match status" value="1"/>
</dbReference>
<sequence length="159" mass="18192">MTDYTTKFTVEKHPSDVFRAVTNVRGWWSEEIDGPTDQVGGRFEYHYQDVHRCEIEVTAAVPGRLVTWLVHDNYFDFITDQTEWTGTTVRFDILAKGDQTEVRFTHQGLVPAYECFDVCSNAWGFFVNTSLRDLITTGEGQPNKRDQQNVLAEQASFGA</sequence>
<dbReference type="RefSeq" id="WP_132115800.1">
    <property type="nucleotide sequence ID" value="NZ_SLWS01000003.1"/>
</dbReference>
<evidence type="ECO:0000313" key="4">
    <source>
        <dbReference type="Proteomes" id="UP000295680"/>
    </source>
</evidence>
<gene>
    <name evidence="3" type="ORF">EV192_103230</name>
</gene>
<evidence type="ECO:0000259" key="2">
    <source>
        <dbReference type="Pfam" id="PF08327"/>
    </source>
</evidence>
<dbReference type="SUPFAM" id="SSF55961">
    <property type="entry name" value="Bet v1-like"/>
    <property type="match status" value="1"/>
</dbReference>
<accession>A0A4R2K2X6</accession>
<reference evidence="3 4" key="1">
    <citation type="submission" date="2019-03" db="EMBL/GenBank/DDBJ databases">
        <title>Genomic Encyclopedia of Type Strains, Phase IV (KMG-IV): sequencing the most valuable type-strain genomes for metagenomic binning, comparative biology and taxonomic classification.</title>
        <authorList>
            <person name="Goeker M."/>
        </authorList>
    </citation>
    <scope>NUCLEOTIDE SEQUENCE [LARGE SCALE GENOMIC DNA]</scope>
    <source>
        <strain evidence="3 4">DSM 45934</strain>
    </source>
</reference>
<comment type="caution">
    <text evidence="3">The sequence shown here is derived from an EMBL/GenBank/DDBJ whole genome shotgun (WGS) entry which is preliminary data.</text>
</comment>
<name>A0A4R2K2X6_9PSEU</name>
<feature type="domain" description="Activator of Hsp90 ATPase homologue 1/2-like C-terminal" evidence="2">
    <location>
        <begin position="14"/>
        <end position="125"/>
    </location>
</feature>
<dbReference type="Pfam" id="PF08327">
    <property type="entry name" value="AHSA1"/>
    <property type="match status" value="1"/>
</dbReference>
<dbReference type="OrthoDB" id="287565at2"/>
<evidence type="ECO:0000313" key="3">
    <source>
        <dbReference type="EMBL" id="TCO60655.1"/>
    </source>
</evidence>
<keyword evidence="4" id="KW-1185">Reference proteome</keyword>